<reference evidence="1" key="1">
    <citation type="submission" date="2020-05" db="EMBL/GenBank/DDBJ databases">
        <title>Large-scale comparative analyses of tick genomes elucidate their genetic diversity and vector capacities.</title>
        <authorList>
            <person name="Jia N."/>
            <person name="Wang J."/>
            <person name="Shi W."/>
            <person name="Du L."/>
            <person name="Sun Y."/>
            <person name="Zhan W."/>
            <person name="Jiang J."/>
            <person name="Wang Q."/>
            <person name="Zhang B."/>
            <person name="Ji P."/>
            <person name="Sakyi L.B."/>
            <person name="Cui X."/>
            <person name="Yuan T."/>
            <person name="Jiang B."/>
            <person name="Yang W."/>
            <person name="Lam T.T.-Y."/>
            <person name="Chang Q."/>
            <person name="Ding S."/>
            <person name="Wang X."/>
            <person name="Zhu J."/>
            <person name="Ruan X."/>
            <person name="Zhao L."/>
            <person name="Wei J."/>
            <person name="Que T."/>
            <person name="Du C."/>
            <person name="Cheng J."/>
            <person name="Dai P."/>
            <person name="Han X."/>
            <person name="Huang E."/>
            <person name="Gao Y."/>
            <person name="Liu J."/>
            <person name="Shao H."/>
            <person name="Ye R."/>
            <person name="Li L."/>
            <person name="Wei W."/>
            <person name="Wang X."/>
            <person name="Wang C."/>
            <person name="Yang T."/>
            <person name="Huo Q."/>
            <person name="Li W."/>
            <person name="Guo W."/>
            <person name="Chen H."/>
            <person name="Zhou L."/>
            <person name="Ni X."/>
            <person name="Tian J."/>
            <person name="Zhou Y."/>
            <person name="Sheng Y."/>
            <person name="Liu T."/>
            <person name="Pan Y."/>
            <person name="Xia L."/>
            <person name="Li J."/>
            <person name="Zhao F."/>
            <person name="Cao W."/>
        </authorList>
    </citation>
    <scope>NUCLEOTIDE SEQUENCE</scope>
    <source>
        <strain evidence="1">Dsil-2018</strain>
    </source>
</reference>
<name>A0ACB8CHE6_DERSI</name>
<dbReference type="Proteomes" id="UP000821865">
    <property type="component" value="Chromosome 7"/>
</dbReference>
<dbReference type="EMBL" id="CM023476">
    <property type="protein sequence ID" value="KAH7942220.1"/>
    <property type="molecule type" value="Genomic_DNA"/>
</dbReference>
<organism evidence="1 2">
    <name type="scientific">Dermacentor silvarum</name>
    <name type="common">Tick</name>
    <dbReference type="NCBI Taxonomy" id="543639"/>
    <lineage>
        <taxon>Eukaryota</taxon>
        <taxon>Metazoa</taxon>
        <taxon>Ecdysozoa</taxon>
        <taxon>Arthropoda</taxon>
        <taxon>Chelicerata</taxon>
        <taxon>Arachnida</taxon>
        <taxon>Acari</taxon>
        <taxon>Parasitiformes</taxon>
        <taxon>Ixodida</taxon>
        <taxon>Ixodoidea</taxon>
        <taxon>Ixodidae</taxon>
        <taxon>Rhipicephalinae</taxon>
        <taxon>Dermacentor</taxon>
    </lineage>
</organism>
<protein>
    <submittedName>
        <fullName evidence="1">Uncharacterized protein</fullName>
    </submittedName>
</protein>
<gene>
    <name evidence="1" type="ORF">HPB49_022155</name>
</gene>
<sequence length="389" mass="42030">MASESTKLEQLKAILAKAKRSAASGVNSPNQYTTNANDIIGSSSPVSPGDRTGSIQNCQPIESRLPPTDGAGEHDQSPQQATMHQLSNTEQVGLSKLDRLKAVLEESRRKKAASPQNVPPPLMPASCKEALPNCIRPVASNKCHEKDSVQSVAVQTTSPEQTSEKAKGAENSSGAIPSSVLHSQKDSETSTGQFPCSRLPIGMRVAVVFLRLGEEQKVIYLQEVSALRDLIKMVKCLSAVASKESQHIEEPVPGALVAVLHGKDSTWYRGQIGSVHCDEKDAASGNGSIKKVRVWFIDYGRWDDAPVNCLRPLPDTFERLPGFAIPVTLHGLHKVRLPKDVAFEGSFLDAEVVTNSEQQSVRLYIRNDDLCLNDTLAVYAESTSEPSAA</sequence>
<evidence type="ECO:0000313" key="1">
    <source>
        <dbReference type="EMBL" id="KAH7942220.1"/>
    </source>
</evidence>
<proteinExistence type="predicted"/>
<comment type="caution">
    <text evidence="1">The sequence shown here is derived from an EMBL/GenBank/DDBJ whole genome shotgun (WGS) entry which is preliminary data.</text>
</comment>
<keyword evidence="2" id="KW-1185">Reference proteome</keyword>
<evidence type="ECO:0000313" key="2">
    <source>
        <dbReference type="Proteomes" id="UP000821865"/>
    </source>
</evidence>
<accession>A0ACB8CHE6</accession>